<evidence type="ECO:0000313" key="7">
    <source>
        <dbReference type="EMBL" id="KAE9590118.1"/>
    </source>
</evidence>
<dbReference type="InterPro" id="IPR008949">
    <property type="entry name" value="Isoprenoid_synthase_dom_sf"/>
</dbReference>
<evidence type="ECO:0000259" key="6">
    <source>
        <dbReference type="Pfam" id="PF03936"/>
    </source>
</evidence>
<feature type="domain" description="Terpene synthase metal-binding" evidence="6">
    <location>
        <begin position="264"/>
        <end position="383"/>
    </location>
</feature>
<dbReference type="FunFam" id="1.50.10.130:FF:000001">
    <property type="entry name" value="Isoprene synthase, chloroplastic"/>
    <property type="match status" value="1"/>
</dbReference>
<dbReference type="InterPro" id="IPR008930">
    <property type="entry name" value="Terpenoid_cyclase/PrenylTrfase"/>
</dbReference>
<name>A0A6A4NU32_LUPAL</name>
<dbReference type="Gene3D" id="1.50.10.130">
    <property type="entry name" value="Terpene synthase, N-terminal domain"/>
    <property type="match status" value="1"/>
</dbReference>
<dbReference type="GO" id="GO:0000287">
    <property type="term" value="F:magnesium ion binding"/>
    <property type="evidence" value="ECO:0007669"/>
    <property type="project" value="InterPro"/>
</dbReference>
<dbReference type="GO" id="GO:0016102">
    <property type="term" value="P:diterpenoid biosynthetic process"/>
    <property type="evidence" value="ECO:0007669"/>
    <property type="project" value="InterPro"/>
</dbReference>
<comment type="cofactor">
    <cofactor evidence="1">
        <name>Mg(2+)</name>
        <dbReference type="ChEBI" id="CHEBI:18420"/>
    </cofactor>
</comment>
<dbReference type="OrthoDB" id="1936865at2759"/>
<dbReference type="Pfam" id="PF01397">
    <property type="entry name" value="Terpene_synth"/>
    <property type="match status" value="1"/>
</dbReference>
<protein>
    <submittedName>
        <fullName evidence="7">Putative myrcene synthase</fullName>
    </submittedName>
</protein>
<evidence type="ECO:0000256" key="4">
    <source>
        <dbReference type="ARBA" id="ARBA00023239"/>
    </source>
</evidence>
<keyword evidence="3" id="KW-0460">Magnesium</keyword>
<dbReference type="InterPro" id="IPR044814">
    <property type="entry name" value="Terpene_cyclase_plant_C1"/>
</dbReference>
<dbReference type="CDD" id="cd00684">
    <property type="entry name" value="Terpene_cyclase_plant_C1"/>
    <property type="match status" value="1"/>
</dbReference>
<sequence length="388" mass="45786">MQPHAAQCGCIVVRYDHIIVIQSHTAIAMRYDCGDHNNQNIIIISCDVDESYKEESRVLREEVRIMLSKMVNHLDQLELIDVLQRLGVAYHFINQIRNILDNINNMDTPKGKKNLHATALKFRLLRQYGYNISTDVFVSFLDETGNFKKCHSFGAKDMLSLYEASFHSFEDETIMNEARDFTLEFLKEYLTKNKGNHLSLLINHALELPLHWRIDRWEAQWFIDAYRKRENMSPAILQLAILDFNIVQAIYQEELKSTSRWWKRIGLAEKLRFCRDRLVQNYVWTVGTYFKPNFGNFRVVITKVNSLITTIDDMYDVYGTFEELQLFTKAIERWDPKTIDNLPDYMKICFLALYNFVNELGHEVLKENGFHITPYLKGAVRNFFLFVF</sequence>
<dbReference type="InterPro" id="IPR036965">
    <property type="entry name" value="Terpene_synth_N_sf"/>
</dbReference>
<evidence type="ECO:0000313" key="8">
    <source>
        <dbReference type="Proteomes" id="UP000447434"/>
    </source>
</evidence>
<dbReference type="PANTHER" id="PTHR31225">
    <property type="entry name" value="OS04G0344100 PROTEIN-RELATED"/>
    <property type="match status" value="1"/>
</dbReference>
<dbReference type="Pfam" id="PF03936">
    <property type="entry name" value="Terpene_synth_C"/>
    <property type="match status" value="1"/>
</dbReference>
<dbReference type="PANTHER" id="PTHR31225:SF244">
    <property type="entry name" value="1,8-CINEOLE SYNTHASE 1, CHLOROPLASTIC-RELATED"/>
    <property type="match status" value="1"/>
</dbReference>
<dbReference type="GO" id="GO:0010333">
    <property type="term" value="F:terpene synthase activity"/>
    <property type="evidence" value="ECO:0007669"/>
    <property type="project" value="InterPro"/>
</dbReference>
<evidence type="ECO:0000256" key="2">
    <source>
        <dbReference type="ARBA" id="ARBA00022723"/>
    </source>
</evidence>
<feature type="domain" description="Terpene synthase N-terminal" evidence="5">
    <location>
        <begin position="48"/>
        <end position="206"/>
    </location>
</feature>
<evidence type="ECO:0000259" key="5">
    <source>
        <dbReference type="Pfam" id="PF01397"/>
    </source>
</evidence>
<dbReference type="SUPFAM" id="SSF48239">
    <property type="entry name" value="Terpenoid cyclases/Protein prenyltransferases"/>
    <property type="match status" value="1"/>
</dbReference>
<dbReference type="EMBL" id="WOCE01000021">
    <property type="protein sequence ID" value="KAE9590118.1"/>
    <property type="molecule type" value="Genomic_DNA"/>
</dbReference>
<evidence type="ECO:0000256" key="3">
    <source>
        <dbReference type="ARBA" id="ARBA00022842"/>
    </source>
</evidence>
<dbReference type="InterPro" id="IPR005630">
    <property type="entry name" value="Terpene_synthase_metal-bd"/>
</dbReference>
<organism evidence="7 8">
    <name type="scientific">Lupinus albus</name>
    <name type="common">White lupine</name>
    <name type="synonym">Lupinus termis</name>
    <dbReference type="NCBI Taxonomy" id="3870"/>
    <lineage>
        <taxon>Eukaryota</taxon>
        <taxon>Viridiplantae</taxon>
        <taxon>Streptophyta</taxon>
        <taxon>Embryophyta</taxon>
        <taxon>Tracheophyta</taxon>
        <taxon>Spermatophyta</taxon>
        <taxon>Magnoliopsida</taxon>
        <taxon>eudicotyledons</taxon>
        <taxon>Gunneridae</taxon>
        <taxon>Pentapetalae</taxon>
        <taxon>rosids</taxon>
        <taxon>fabids</taxon>
        <taxon>Fabales</taxon>
        <taxon>Fabaceae</taxon>
        <taxon>Papilionoideae</taxon>
        <taxon>50 kb inversion clade</taxon>
        <taxon>genistoids sensu lato</taxon>
        <taxon>core genistoids</taxon>
        <taxon>Genisteae</taxon>
        <taxon>Lupinus</taxon>
    </lineage>
</organism>
<proteinExistence type="predicted"/>
<gene>
    <name evidence="7" type="ORF">Lalb_Chr21g0316261</name>
</gene>
<comment type="caution">
    <text evidence="7">The sequence shown here is derived from an EMBL/GenBank/DDBJ whole genome shotgun (WGS) entry which is preliminary data.</text>
</comment>
<dbReference type="Gene3D" id="1.10.600.10">
    <property type="entry name" value="Farnesyl Diphosphate Synthase"/>
    <property type="match status" value="1"/>
</dbReference>
<dbReference type="GO" id="GO:0051707">
    <property type="term" value="P:response to other organism"/>
    <property type="evidence" value="ECO:0007669"/>
    <property type="project" value="UniProtKB-ARBA"/>
</dbReference>
<dbReference type="Proteomes" id="UP000447434">
    <property type="component" value="Chromosome 21"/>
</dbReference>
<dbReference type="InterPro" id="IPR001906">
    <property type="entry name" value="Terpene_synth_N"/>
</dbReference>
<accession>A0A6A4NU32</accession>
<keyword evidence="4" id="KW-0456">Lyase</keyword>
<dbReference type="InterPro" id="IPR050148">
    <property type="entry name" value="Terpene_synthase-like"/>
</dbReference>
<keyword evidence="8" id="KW-1185">Reference proteome</keyword>
<dbReference type="AlphaFoldDB" id="A0A6A4NU32"/>
<dbReference type="SUPFAM" id="SSF48576">
    <property type="entry name" value="Terpenoid synthases"/>
    <property type="match status" value="1"/>
</dbReference>
<reference evidence="8" key="1">
    <citation type="journal article" date="2020" name="Nat. Commun.">
        <title>Genome sequence of the cluster root forming white lupin.</title>
        <authorList>
            <person name="Hufnagel B."/>
            <person name="Marques A."/>
            <person name="Soriano A."/>
            <person name="Marques L."/>
            <person name="Divol F."/>
            <person name="Doumas P."/>
            <person name="Sallet E."/>
            <person name="Mancinotti D."/>
            <person name="Carrere S."/>
            <person name="Marande W."/>
            <person name="Arribat S."/>
            <person name="Keller J."/>
            <person name="Huneau C."/>
            <person name="Blein T."/>
            <person name="Aime D."/>
            <person name="Laguerre M."/>
            <person name="Taylor J."/>
            <person name="Schubert V."/>
            <person name="Nelson M."/>
            <person name="Geu-Flores F."/>
            <person name="Crespi M."/>
            <person name="Gallardo-Guerrero K."/>
            <person name="Delaux P.-M."/>
            <person name="Salse J."/>
            <person name="Berges H."/>
            <person name="Guyot R."/>
            <person name="Gouzy J."/>
            <person name="Peret B."/>
        </authorList>
    </citation>
    <scope>NUCLEOTIDE SEQUENCE [LARGE SCALE GENOMIC DNA]</scope>
    <source>
        <strain evidence="8">cv. Amiga</strain>
    </source>
</reference>
<evidence type="ECO:0000256" key="1">
    <source>
        <dbReference type="ARBA" id="ARBA00001946"/>
    </source>
</evidence>
<keyword evidence="2" id="KW-0479">Metal-binding</keyword>